<protein>
    <submittedName>
        <fullName evidence="1">Uncharacterized protein</fullName>
    </submittedName>
</protein>
<accession>R7S2B5</accession>
<gene>
    <name evidence="1" type="ORF">PUNSTDRAFT_147063</name>
</gene>
<dbReference type="GeneID" id="18881773"/>
<proteinExistence type="predicted"/>
<name>R7S2B5_PUNST</name>
<dbReference type="KEGG" id="psq:PUNSTDRAFT_147063"/>
<dbReference type="HOGENOM" id="CLU_051720_1_0_1"/>
<evidence type="ECO:0000313" key="2">
    <source>
        <dbReference type="Proteomes" id="UP000054196"/>
    </source>
</evidence>
<sequence>MPAALPNELLLGILEEAAATNTRTAYAICLVASWATQIAETHLYALIQTHYKEGADLVRRWLEETGQGKVPQRARYVRWLWVEASFEGSKDTIVRRLELEFNPALLTNLIRLFPNLQSIGWTQRHESGYNELWRLRNHQLRTYLLSSRLDSLPDEADGDVHGLNPLHLALSSRSEIYVAQTPPDTPSILDRVTHLRLNSYAWTLPNPPLGYYRNSTHLSIASDGGGSEMLVLFSGLFVCRLPKLEMYVIEMFERCTRESWVSCLKRVKERRSKGLPVFVMMRPDSLREDWEGEWLGGEGRSVWTRARVFTSEREQEDWAPPPPVLS</sequence>
<organism evidence="1 2">
    <name type="scientific">Punctularia strigosozonata (strain HHB-11173)</name>
    <name type="common">White-rot fungus</name>
    <dbReference type="NCBI Taxonomy" id="741275"/>
    <lineage>
        <taxon>Eukaryota</taxon>
        <taxon>Fungi</taxon>
        <taxon>Dikarya</taxon>
        <taxon>Basidiomycota</taxon>
        <taxon>Agaricomycotina</taxon>
        <taxon>Agaricomycetes</taxon>
        <taxon>Corticiales</taxon>
        <taxon>Punctulariaceae</taxon>
        <taxon>Punctularia</taxon>
    </lineage>
</organism>
<dbReference type="AlphaFoldDB" id="R7S2B5"/>
<dbReference type="EMBL" id="JH687584">
    <property type="protein sequence ID" value="EIN03391.1"/>
    <property type="molecule type" value="Genomic_DNA"/>
</dbReference>
<reference evidence="2" key="1">
    <citation type="journal article" date="2012" name="Science">
        <title>The Paleozoic origin of enzymatic lignin decomposition reconstructed from 31 fungal genomes.</title>
        <authorList>
            <person name="Floudas D."/>
            <person name="Binder M."/>
            <person name="Riley R."/>
            <person name="Barry K."/>
            <person name="Blanchette R.A."/>
            <person name="Henrissat B."/>
            <person name="Martinez A.T."/>
            <person name="Otillar R."/>
            <person name="Spatafora J.W."/>
            <person name="Yadav J.S."/>
            <person name="Aerts A."/>
            <person name="Benoit I."/>
            <person name="Boyd A."/>
            <person name="Carlson A."/>
            <person name="Copeland A."/>
            <person name="Coutinho P.M."/>
            <person name="de Vries R.P."/>
            <person name="Ferreira P."/>
            <person name="Findley K."/>
            <person name="Foster B."/>
            <person name="Gaskell J."/>
            <person name="Glotzer D."/>
            <person name="Gorecki P."/>
            <person name="Heitman J."/>
            <person name="Hesse C."/>
            <person name="Hori C."/>
            <person name="Igarashi K."/>
            <person name="Jurgens J.A."/>
            <person name="Kallen N."/>
            <person name="Kersten P."/>
            <person name="Kohler A."/>
            <person name="Kuees U."/>
            <person name="Kumar T.K.A."/>
            <person name="Kuo A."/>
            <person name="LaButti K."/>
            <person name="Larrondo L.F."/>
            <person name="Lindquist E."/>
            <person name="Ling A."/>
            <person name="Lombard V."/>
            <person name="Lucas S."/>
            <person name="Lundell T."/>
            <person name="Martin R."/>
            <person name="McLaughlin D.J."/>
            <person name="Morgenstern I."/>
            <person name="Morin E."/>
            <person name="Murat C."/>
            <person name="Nagy L.G."/>
            <person name="Nolan M."/>
            <person name="Ohm R.A."/>
            <person name="Patyshakuliyeva A."/>
            <person name="Rokas A."/>
            <person name="Ruiz-Duenas F.J."/>
            <person name="Sabat G."/>
            <person name="Salamov A."/>
            <person name="Samejima M."/>
            <person name="Schmutz J."/>
            <person name="Slot J.C."/>
            <person name="St John F."/>
            <person name="Stenlid J."/>
            <person name="Sun H."/>
            <person name="Sun S."/>
            <person name="Syed K."/>
            <person name="Tsang A."/>
            <person name="Wiebenga A."/>
            <person name="Young D."/>
            <person name="Pisabarro A."/>
            <person name="Eastwood D.C."/>
            <person name="Martin F."/>
            <person name="Cullen D."/>
            <person name="Grigoriev I.V."/>
            <person name="Hibbett D.S."/>
        </authorList>
    </citation>
    <scope>NUCLEOTIDE SEQUENCE [LARGE SCALE GENOMIC DNA]</scope>
    <source>
        <strain evidence="2">HHB-11173 SS5</strain>
    </source>
</reference>
<dbReference type="Proteomes" id="UP000054196">
    <property type="component" value="Unassembled WGS sequence"/>
</dbReference>
<dbReference type="RefSeq" id="XP_007389381.1">
    <property type="nucleotide sequence ID" value="XM_007389319.1"/>
</dbReference>
<keyword evidence="2" id="KW-1185">Reference proteome</keyword>
<evidence type="ECO:0000313" key="1">
    <source>
        <dbReference type="EMBL" id="EIN03391.1"/>
    </source>
</evidence>